<feature type="transmembrane region" description="Helical" evidence="6">
    <location>
        <begin position="117"/>
        <end position="135"/>
    </location>
</feature>
<evidence type="ECO:0000256" key="1">
    <source>
        <dbReference type="ARBA" id="ARBA00004141"/>
    </source>
</evidence>
<dbReference type="Pfam" id="PF20684">
    <property type="entry name" value="Fung_rhodopsin"/>
    <property type="match status" value="1"/>
</dbReference>
<evidence type="ECO:0000313" key="9">
    <source>
        <dbReference type="Proteomes" id="UP000186583"/>
    </source>
</evidence>
<accession>A0A1Q8RXE2</accession>
<keyword evidence="2 6" id="KW-0812">Transmembrane</keyword>
<dbReference type="GO" id="GO:0016020">
    <property type="term" value="C:membrane"/>
    <property type="evidence" value="ECO:0007669"/>
    <property type="project" value="UniProtKB-SubCell"/>
</dbReference>
<evidence type="ECO:0000256" key="3">
    <source>
        <dbReference type="ARBA" id="ARBA00022989"/>
    </source>
</evidence>
<evidence type="ECO:0000259" key="7">
    <source>
        <dbReference type="Pfam" id="PF20684"/>
    </source>
</evidence>
<keyword evidence="9" id="KW-1185">Reference proteome</keyword>
<comment type="caution">
    <text evidence="8">The sequence shown here is derived from an EMBL/GenBank/DDBJ whole genome shotgun (WGS) entry which is preliminary data.</text>
</comment>
<feature type="transmembrane region" description="Helical" evidence="6">
    <location>
        <begin position="31"/>
        <end position="51"/>
    </location>
</feature>
<dbReference type="Proteomes" id="UP000186583">
    <property type="component" value="Unassembled WGS sequence"/>
</dbReference>
<feature type="non-terminal residue" evidence="8">
    <location>
        <position position="1"/>
    </location>
</feature>
<dbReference type="PANTHER" id="PTHR33048:SF92">
    <property type="entry name" value="INTEGRAL MEMBRANE PROTEIN"/>
    <property type="match status" value="1"/>
</dbReference>
<dbReference type="STRING" id="708187.A0A1Q8RXE2"/>
<proteinExistence type="inferred from homology"/>
<feature type="non-terminal residue" evidence="8">
    <location>
        <position position="147"/>
    </location>
</feature>
<protein>
    <recommendedName>
        <fullName evidence="7">Rhodopsin domain-containing protein</fullName>
    </recommendedName>
</protein>
<organism evidence="8 9">
    <name type="scientific">Colletotrichum chlorophyti</name>
    <dbReference type="NCBI Taxonomy" id="708187"/>
    <lineage>
        <taxon>Eukaryota</taxon>
        <taxon>Fungi</taxon>
        <taxon>Dikarya</taxon>
        <taxon>Ascomycota</taxon>
        <taxon>Pezizomycotina</taxon>
        <taxon>Sordariomycetes</taxon>
        <taxon>Hypocreomycetidae</taxon>
        <taxon>Glomerellales</taxon>
        <taxon>Glomerellaceae</taxon>
        <taxon>Colletotrichum</taxon>
    </lineage>
</organism>
<keyword evidence="4 6" id="KW-0472">Membrane</keyword>
<dbReference type="PANTHER" id="PTHR33048">
    <property type="entry name" value="PTH11-LIKE INTEGRAL MEMBRANE PROTEIN (AFU_ORTHOLOGUE AFUA_5G11245)"/>
    <property type="match status" value="1"/>
</dbReference>
<dbReference type="EMBL" id="MPGH01000066">
    <property type="protein sequence ID" value="OLN90174.1"/>
    <property type="molecule type" value="Genomic_DNA"/>
</dbReference>
<sequence length="147" mass="16572">FTLIGIAAALITAQLYLRLSIQRISLKASDLLLCTTWIFCIANASFDIVFYKLGAARPGVSVDLEGFDGSPEDIELIYKLQWVGLFPLYTSFYLSKATLLTVYANFFPVFMRKRRKILWGAMAFCVCAYLTTVAVNCLMCRPIQGNW</sequence>
<dbReference type="AlphaFoldDB" id="A0A1Q8RXE2"/>
<reference evidence="8 9" key="1">
    <citation type="submission" date="2016-11" db="EMBL/GenBank/DDBJ databases">
        <title>Draft Genome Assembly of Colletotrichum chlorophyti a pathogen of herbaceous plants.</title>
        <authorList>
            <person name="Gan P."/>
            <person name="Narusaka M."/>
            <person name="Tsushima A."/>
            <person name="Narusaka Y."/>
            <person name="Takano Y."/>
            <person name="Shirasu K."/>
        </authorList>
    </citation>
    <scope>NUCLEOTIDE SEQUENCE [LARGE SCALE GENOMIC DNA]</scope>
    <source>
        <strain evidence="8 9">NTL11</strain>
    </source>
</reference>
<evidence type="ECO:0000256" key="4">
    <source>
        <dbReference type="ARBA" id="ARBA00023136"/>
    </source>
</evidence>
<evidence type="ECO:0000256" key="5">
    <source>
        <dbReference type="ARBA" id="ARBA00038359"/>
    </source>
</evidence>
<comment type="similarity">
    <text evidence="5">Belongs to the SAT4 family.</text>
</comment>
<evidence type="ECO:0000256" key="2">
    <source>
        <dbReference type="ARBA" id="ARBA00022692"/>
    </source>
</evidence>
<feature type="domain" description="Rhodopsin" evidence="7">
    <location>
        <begin position="14"/>
        <end position="147"/>
    </location>
</feature>
<feature type="transmembrane region" description="Helical" evidence="6">
    <location>
        <begin position="92"/>
        <end position="110"/>
    </location>
</feature>
<comment type="subcellular location">
    <subcellularLocation>
        <location evidence="1">Membrane</location>
        <topology evidence="1">Multi-pass membrane protein</topology>
    </subcellularLocation>
</comment>
<gene>
    <name evidence="8" type="ORF">CCHL11_09790</name>
</gene>
<dbReference type="InterPro" id="IPR052337">
    <property type="entry name" value="SAT4-like"/>
</dbReference>
<dbReference type="OrthoDB" id="444631at2759"/>
<name>A0A1Q8RXE2_9PEZI</name>
<dbReference type="InterPro" id="IPR049326">
    <property type="entry name" value="Rhodopsin_dom_fungi"/>
</dbReference>
<evidence type="ECO:0000313" key="8">
    <source>
        <dbReference type="EMBL" id="OLN90174.1"/>
    </source>
</evidence>
<keyword evidence="3 6" id="KW-1133">Transmembrane helix</keyword>
<evidence type="ECO:0000256" key="6">
    <source>
        <dbReference type="SAM" id="Phobius"/>
    </source>
</evidence>